<dbReference type="AlphaFoldDB" id="A0A9W8TVF9"/>
<gene>
    <name evidence="14" type="ORF">DFH05DRAFT_1527825</name>
</gene>
<comment type="catalytic activity">
    <reaction evidence="10">
        <text>a 5'-end (5'-triphosphoguanosine)-ribonucleoside in mRNA + S-adenosyl-L-methionine = a 5'-end (N(7)-methyl 5'-triphosphoguanosine)-ribonucleoside in mRNA + S-adenosyl-L-homocysteine</text>
        <dbReference type="Rhea" id="RHEA:67008"/>
        <dbReference type="Rhea" id="RHEA-COMP:17166"/>
        <dbReference type="Rhea" id="RHEA-COMP:17167"/>
        <dbReference type="ChEBI" id="CHEBI:57856"/>
        <dbReference type="ChEBI" id="CHEBI:59789"/>
        <dbReference type="ChEBI" id="CHEBI:156461"/>
        <dbReference type="ChEBI" id="CHEBI:167617"/>
        <dbReference type="EC" id="2.1.1.56"/>
    </reaction>
</comment>
<feature type="domain" description="MRNA cap 0 methyltransferase" evidence="13">
    <location>
        <begin position="187"/>
        <end position="473"/>
    </location>
</feature>
<dbReference type="EC" id="2.1.1.56" evidence="2"/>
<evidence type="ECO:0000256" key="12">
    <source>
        <dbReference type="SAM" id="MobiDB-lite"/>
    </source>
</evidence>
<evidence type="ECO:0000256" key="3">
    <source>
        <dbReference type="ARBA" id="ARBA00022603"/>
    </source>
</evidence>
<comment type="function">
    <text evidence="1">Responsible for methylating the 5'-cap structure of mRNAs.</text>
</comment>
<evidence type="ECO:0000256" key="2">
    <source>
        <dbReference type="ARBA" id="ARBA00011926"/>
    </source>
</evidence>
<dbReference type="InterPro" id="IPR004971">
    <property type="entry name" value="mRNA_G-N7_MeTrfase_dom"/>
</dbReference>
<feature type="compositionally biased region" description="Low complexity" evidence="12">
    <location>
        <begin position="77"/>
        <end position="93"/>
    </location>
</feature>
<protein>
    <recommendedName>
        <fullName evidence="11">mRNA cap guanine-N(7) methyltransferase</fullName>
        <ecNumber evidence="2">2.1.1.56</ecNumber>
    </recommendedName>
    <alternativeName>
        <fullName evidence="8">mRNA (guanine-N(7))-methyltransferase</fullName>
    </alternativeName>
    <alternativeName>
        <fullName evidence="9">mRNA cap methyltransferase</fullName>
    </alternativeName>
</protein>
<evidence type="ECO:0000313" key="14">
    <source>
        <dbReference type="EMBL" id="KAJ3742124.1"/>
    </source>
</evidence>
<keyword evidence="4" id="KW-0808">Transferase</keyword>
<dbReference type="GO" id="GO:0005634">
    <property type="term" value="C:nucleus"/>
    <property type="evidence" value="ECO:0007669"/>
    <property type="project" value="TreeGrafter"/>
</dbReference>
<keyword evidence="3" id="KW-0489">Methyltransferase</keyword>
<dbReference type="GO" id="GO:0003723">
    <property type="term" value="F:RNA binding"/>
    <property type="evidence" value="ECO:0007669"/>
    <property type="project" value="UniProtKB-KW"/>
</dbReference>
<comment type="caution">
    <text evidence="14">The sequence shown here is derived from an EMBL/GenBank/DDBJ whole genome shotgun (WGS) entry which is preliminary data.</text>
</comment>
<feature type="compositionally biased region" description="Polar residues" evidence="12">
    <location>
        <begin position="13"/>
        <end position="24"/>
    </location>
</feature>
<sequence length="473" mass="53494">MPFDPVRDAVLNSPATEGLPTSPSVARRATHLSVLLNSDSEPLPRTSSSLSQIIHLEPTDKLSSVKPLKKAQETTLSPSDSRPSSSSYFQPASTFPPVMRPPPLLYNPTQRVTPPDSILTPMSKAEMEMYKSYVGKGTARLVKRKRPRDDSDTGDEPPVKKSVGNGGVVVEHYNARPEVGVIQRLDSPIIGLKNFNNWVKSVLISKFAHPALVKSSVRTQRNKGKVLDLGCGKGGDITKWSKARISDYVGADIAAVSVEQAKERWEFNRNANRIQASFATYDFCSQNLEDVFAPEILEKPFDVVSSQFCIHYAFEKEETVRRLLRNVSHWLRPGGTFIGTIPNAEQLLEHLRELPPENQDLSFGNAVYKVRFESREHSGMFGRKYWFFLKDAVEDVPEYLVYWDNFVSMAAEYNLQPLYKEEFHNVFSEHQDHPEFGPLMVRMRVMDANGESSMDEDQWEAANIYIAFAFEKR</sequence>
<dbReference type="InterPro" id="IPR029063">
    <property type="entry name" value="SAM-dependent_MTases_sf"/>
</dbReference>
<evidence type="ECO:0000256" key="4">
    <source>
        <dbReference type="ARBA" id="ARBA00022679"/>
    </source>
</evidence>
<dbReference type="PANTHER" id="PTHR12189">
    <property type="entry name" value="MRNA GUANINE-7- METHYLTRANSFERASE"/>
    <property type="match status" value="1"/>
</dbReference>
<keyword evidence="7" id="KW-0507">mRNA processing</keyword>
<dbReference type="GO" id="GO:0004482">
    <property type="term" value="F:mRNA 5'-cap (guanine-N7-)-methyltransferase activity"/>
    <property type="evidence" value="ECO:0007669"/>
    <property type="project" value="UniProtKB-EC"/>
</dbReference>
<evidence type="ECO:0000256" key="8">
    <source>
        <dbReference type="ARBA" id="ARBA00032772"/>
    </source>
</evidence>
<dbReference type="SUPFAM" id="SSF53335">
    <property type="entry name" value="S-adenosyl-L-methionine-dependent methyltransferases"/>
    <property type="match status" value="1"/>
</dbReference>
<dbReference type="Pfam" id="PF03291">
    <property type="entry name" value="mRNA_G-N7_MeTrfase"/>
    <property type="match status" value="1"/>
</dbReference>
<evidence type="ECO:0000256" key="1">
    <source>
        <dbReference type="ARBA" id="ARBA00003378"/>
    </source>
</evidence>
<dbReference type="Gene3D" id="3.40.50.150">
    <property type="entry name" value="Vaccinia Virus protein VP39"/>
    <property type="match status" value="1"/>
</dbReference>
<dbReference type="EMBL" id="JANVFU010000011">
    <property type="protein sequence ID" value="KAJ3742124.1"/>
    <property type="molecule type" value="Genomic_DNA"/>
</dbReference>
<name>A0A9W8TVF9_9AGAR</name>
<feature type="region of interest" description="Disordered" evidence="12">
    <location>
        <begin position="1"/>
        <end position="24"/>
    </location>
</feature>
<evidence type="ECO:0000256" key="9">
    <source>
        <dbReference type="ARBA" id="ARBA00033387"/>
    </source>
</evidence>
<evidence type="ECO:0000256" key="6">
    <source>
        <dbReference type="ARBA" id="ARBA00022884"/>
    </source>
</evidence>
<evidence type="ECO:0000256" key="7">
    <source>
        <dbReference type="ARBA" id="ARBA00023042"/>
    </source>
</evidence>
<keyword evidence="5" id="KW-0949">S-adenosyl-L-methionine</keyword>
<accession>A0A9W8TVF9</accession>
<dbReference type="Proteomes" id="UP001142393">
    <property type="component" value="Unassembled WGS sequence"/>
</dbReference>
<dbReference type="PROSITE" id="PS51562">
    <property type="entry name" value="RNA_CAP0_MT"/>
    <property type="match status" value="1"/>
</dbReference>
<dbReference type="PANTHER" id="PTHR12189:SF2">
    <property type="entry name" value="MRNA CAP GUANINE-N7 METHYLTRANSFERASE"/>
    <property type="match status" value="1"/>
</dbReference>
<proteinExistence type="predicted"/>
<evidence type="ECO:0000256" key="11">
    <source>
        <dbReference type="ARBA" id="ARBA00049739"/>
    </source>
</evidence>
<feature type="region of interest" description="Disordered" evidence="12">
    <location>
        <begin position="138"/>
        <end position="165"/>
    </location>
</feature>
<dbReference type="CDD" id="cd02440">
    <property type="entry name" value="AdoMet_MTases"/>
    <property type="match status" value="1"/>
</dbReference>
<keyword evidence="7" id="KW-0506">mRNA capping</keyword>
<evidence type="ECO:0000256" key="10">
    <source>
        <dbReference type="ARBA" id="ARBA00044712"/>
    </source>
</evidence>
<keyword evidence="15" id="KW-1185">Reference proteome</keyword>
<evidence type="ECO:0000313" key="15">
    <source>
        <dbReference type="Proteomes" id="UP001142393"/>
    </source>
</evidence>
<reference evidence="14 15" key="1">
    <citation type="journal article" date="2023" name="Proc. Natl. Acad. Sci. U.S.A.">
        <title>A global phylogenomic analysis of the shiitake genus Lentinula.</title>
        <authorList>
            <person name="Sierra-Patev S."/>
            <person name="Min B."/>
            <person name="Naranjo-Ortiz M."/>
            <person name="Looney B."/>
            <person name="Konkel Z."/>
            <person name="Slot J.C."/>
            <person name="Sakamoto Y."/>
            <person name="Steenwyk J.L."/>
            <person name="Rokas A."/>
            <person name="Carro J."/>
            <person name="Camarero S."/>
            <person name="Ferreira P."/>
            <person name="Molpeceres G."/>
            <person name="Ruiz-Duenas F.J."/>
            <person name="Serrano A."/>
            <person name="Henrissat B."/>
            <person name="Drula E."/>
            <person name="Hughes K.W."/>
            <person name="Mata J.L."/>
            <person name="Ishikawa N.K."/>
            <person name="Vargas-Isla R."/>
            <person name="Ushijima S."/>
            <person name="Smith C.A."/>
            <person name="Donoghue J."/>
            <person name="Ahrendt S."/>
            <person name="Andreopoulos W."/>
            <person name="He G."/>
            <person name="LaButti K."/>
            <person name="Lipzen A."/>
            <person name="Ng V."/>
            <person name="Riley R."/>
            <person name="Sandor L."/>
            <person name="Barry K."/>
            <person name="Martinez A.T."/>
            <person name="Xiao Y."/>
            <person name="Gibbons J.G."/>
            <person name="Terashima K."/>
            <person name="Grigoriev I.V."/>
            <person name="Hibbett D."/>
        </authorList>
    </citation>
    <scope>NUCLEOTIDE SEQUENCE [LARGE SCALE GENOMIC DNA]</scope>
    <source>
        <strain evidence="14 15">TFB7810</strain>
    </source>
</reference>
<keyword evidence="6" id="KW-0694">RNA-binding</keyword>
<evidence type="ECO:0000259" key="13">
    <source>
        <dbReference type="PROSITE" id="PS51562"/>
    </source>
</evidence>
<feature type="region of interest" description="Disordered" evidence="12">
    <location>
        <begin position="63"/>
        <end position="99"/>
    </location>
</feature>
<dbReference type="InterPro" id="IPR039753">
    <property type="entry name" value="RG7MT1"/>
</dbReference>
<organism evidence="14 15">
    <name type="scientific">Lentinula detonsa</name>
    <dbReference type="NCBI Taxonomy" id="2804962"/>
    <lineage>
        <taxon>Eukaryota</taxon>
        <taxon>Fungi</taxon>
        <taxon>Dikarya</taxon>
        <taxon>Basidiomycota</taxon>
        <taxon>Agaricomycotina</taxon>
        <taxon>Agaricomycetes</taxon>
        <taxon>Agaricomycetidae</taxon>
        <taxon>Agaricales</taxon>
        <taxon>Marasmiineae</taxon>
        <taxon>Omphalotaceae</taxon>
        <taxon>Lentinula</taxon>
    </lineage>
</organism>
<evidence type="ECO:0000256" key="5">
    <source>
        <dbReference type="ARBA" id="ARBA00022691"/>
    </source>
</evidence>